<dbReference type="PANTHER" id="PTHR11851">
    <property type="entry name" value="METALLOPROTEASE"/>
    <property type="match status" value="1"/>
</dbReference>
<gene>
    <name evidence="4" type="ORF">R50_1532</name>
</gene>
<dbReference type="SUPFAM" id="SSF63411">
    <property type="entry name" value="LuxS/MPP-like metallohydrolase"/>
    <property type="match status" value="2"/>
</dbReference>
<dbReference type="InterPro" id="IPR011765">
    <property type="entry name" value="Pept_M16_N"/>
</dbReference>
<dbReference type="InterPro" id="IPR050361">
    <property type="entry name" value="MPP/UQCRC_Complex"/>
</dbReference>
<dbReference type="InterPro" id="IPR007863">
    <property type="entry name" value="Peptidase_M16_C"/>
</dbReference>
<accession>A0A6F8ZH43</accession>
<dbReference type="KEGG" id="hfv:R50_1532"/>
<evidence type="ECO:0000256" key="1">
    <source>
        <dbReference type="ARBA" id="ARBA00007261"/>
    </source>
</evidence>
<reference evidence="4 5" key="1">
    <citation type="submission" date="2020-02" db="EMBL/GenBank/DDBJ databases">
        <authorList>
            <person name="Hogendoorn C."/>
        </authorList>
    </citation>
    <scope>NUCLEOTIDE SEQUENCE [LARGE SCALE GENOMIC DNA]</scope>
    <source>
        <strain evidence="4">R501</strain>
    </source>
</reference>
<dbReference type="GO" id="GO:0046872">
    <property type="term" value="F:metal ion binding"/>
    <property type="evidence" value="ECO:0007669"/>
    <property type="project" value="InterPro"/>
</dbReference>
<dbReference type="InterPro" id="IPR011249">
    <property type="entry name" value="Metalloenz_LuxS/M16"/>
</dbReference>
<dbReference type="PANTHER" id="PTHR11851:SF49">
    <property type="entry name" value="MITOCHONDRIAL-PROCESSING PEPTIDASE SUBUNIT ALPHA"/>
    <property type="match status" value="1"/>
</dbReference>
<protein>
    <submittedName>
        <fullName evidence="4">Insulinase family protein</fullName>
    </submittedName>
</protein>
<proteinExistence type="inferred from homology"/>
<dbReference type="Pfam" id="PF05193">
    <property type="entry name" value="Peptidase_M16_C"/>
    <property type="match status" value="1"/>
</dbReference>
<evidence type="ECO:0000313" key="5">
    <source>
        <dbReference type="Proteomes" id="UP000503399"/>
    </source>
</evidence>
<dbReference type="AlphaFoldDB" id="A0A6F8ZH43"/>
<sequence length="444" mass="47501">MAGGVGSGRASGAPGQPVSVEVLPNGVTLAVDSSPAPGSVALGVFVPVGSQDERDRAQWGWAHLLEHMVFKGAGPWDVDGVAAVMDDLGGEVNAFTTREYTCFYAKVLEPLGCRAADLLWTLVTAPRLEAGELAKERAVVLEEMAEARDDIEDVTEQRYMEALWADDALRHDILGAPGAIRRVSAAALRGFWETAYSQAPPVCVVAGSGAAEVARRWREALQRPRYRGPRRTAGGWRPAPREVVKRQAAEQVHVLMGREGPALTGADYWEQLVLSLVLGGQNTSRLWLRLREQEGLAYTVGAALNSYGGWGETDIALTVRPDNLARAVAVAGEEVRRLAGEGPTEAEVGRAVTALTSNLVFGLETPDGRMQRLGRWLLLERLPPDLAAVTARLAQVTPAAVQAAARRTWLDPGRLAVALVGPVPRGAPAARSWWGSDGRPSPTT</sequence>
<dbReference type="Proteomes" id="UP000503399">
    <property type="component" value="Chromosome"/>
</dbReference>
<dbReference type="EMBL" id="LR778114">
    <property type="protein sequence ID" value="CAB1129033.1"/>
    <property type="molecule type" value="Genomic_DNA"/>
</dbReference>
<evidence type="ECO:0000313" key="4">
    <source>
        <dbReference type="EMBL" id="CAB1129033.1"/>
    </source>
</evidence>
<keyword evidence="5" id="KW-1185">Reference proteome</keyword>
<evidence type="ECO:0000259" key="2">
    <source>
        <dbReference type="Pfam" id="PF00675"/>
    </source>
</evidence>
<organism evidence="4 5">
    <name type="scientific">Candidatus Hydrogenisulfobacillus filiaventi</name>
    <dbReference type="NCBI Taxonomy" id="2707344"/>
    <lineage>
        <taxon>Bacteria</taxon>
        <taxon>Bacillati</taxon>
        <taxon>Bacillota</taxon>
        <taxon>Clostridia</taxon>
        <taxon>Eubacteriales</taxon>
        <taxon>Clostridiales Family XVII. Incertae Sedis</taxon>
        <taxon>Candidatus Hydrogenisulfobacillus</taxon>
    </lineage>
</organism>
<dbReference type="Pfam" id="PF00675">
    <property type="entry name" value="Peptidase_M16"/>
    <property type="match status" value="1"/>
</dbReference>
<feature type="domain" description="Peptidase M16 N-terminal" evidence="2">
    <location>
        <begin position="32"/>
        <end position="175"/>
    </location>
</feature>
<dbReference type="Gene3D" id="3.30.830.10">
    <property type="entry name" value="Metalloenzyme, LuxS/M16 peptidase-like"/>
    <property type="match status" value="2"/>
</dbReference>
<feature type="domain" description="Peptidase M16 C-terminal" evidence="3">
    <location>
        <begin position="183"/>
        <end position="355"/>
    </location>
</feature>
<name>A0A6F8ZH43_9FIRM</name>
<comment type="similarity">
    <text evidence="1">Belongs to the peptidase M16 family.</text>
</comment>
<evidence type="ECO:0000259" key="3">
    <source>
        <dbReference type="Pfam" id="PF05193"/>
    </source>
</evidence>